<keyword evidence="3" id="KW-1133">Transmembrane helix</keyword>
<protein>
    <recommendedName>
        <fullName evidence="7">Ig-like domain-containing protein</fullName>
    </recommendedName>
</protein>
<dbReference type="STRING" id="38772.ENSGAGP00000027472"/>
<dbReference type="Ensembl" id="ENSGAGT00000031205.1">
    <property type="protein sequence ID" value="ENSGAGP00000027472.1"/>
    <property type="gene ID" value="ENSGAGG00000019949.1"/>
</dbReference>
<reference evidence="8" key="2">
    <citation type="submission" date="2025-08" db="UniProtKB">
        <authorList>
            <consortium name="Ensembl"/>
        </authorList>
    </citation>
    <scope>IDENTIFICATION</scope>
</reference>
<dbReference type="InterPro" id="IPR003597">
    <property type="entry name" value="Ig_C1-set"/>
</dbReference>
<name>A0A452II12_9SAUR</name>
<evidence type="ECO:0000256" key="3">
    <source>
        <dbReference type="ARBA" id="ARBA00022989"/>
    </source>
</evidence>
<dbReference type="Pfam" id="PF07654">
    <property type="entry name" value="C1-set"/>
    <property type="match status" value="1"/>
</dbReference>
<keyword evidence="2" id="KW-0812">Transmembrane</keyword>
<dbReference type="Proteomes" id="UP000291020">
    <property type="component" value="Unassembled WGS sequence"/>
</dbReference>
<dbReference type="PANTHER" id="PTHR19256">
    <property type="entry name" value="T-CELL RECEPTOR GAMMA CHAIN"/>
    <property type="match status" value="1"/>
</dbReference>
<evidence type="ECO:0000313" key="8">
    <source>
        <dbReference type="Ensembl" id="ENSGAGP00000027472.1"/>
    </source>
</evidence>
<reference evidence="8" key="3">
    <citation type="submission" date="2025-09" db="UniProtKB">
        <authorList>
            <consortium name="Ensembl"/>
        </authorList>
    </citation>
    <scope>IDENTIFICATION</scope>
</reference>
<dbReference type="PROSITE" id="PS50835">
    <property type="entry name" value="IG_LIKE"/>
    <property type="match status" value="2"/>
</dbReference>
<dbReference type="PANTHER" id="PTHR19256:SF65">
    <property type="entry name" value="T CELL RECEPTOR GAMMA CONSTANT 1-RELATED"/>
    <property type="match status" value="1"/>
</dbReference>
<comment type="subcellular location">
    <subcellularLocation>
        <location evidence="1">Membrane</location>
    </subcellularLocation>
</comment>
<keyword evidence="5" id="KW-0675">Receptor</keyword>
<evidence type="ECO:0000256" key="4">
    <source>
        <dbReference type="ARBA" id="ARBA00023136"/>
    </source>
</evidence>
<accession>A0A452II12</accession>
<dbReference type="InterPro" id="IPR013106">
    <property type="entry name" value="Ig_V-set"/>
</dbReference>
<dbReference type="InterPro" id="IPR007110">
    <property type="entry name" value="Ig-like_dom"/>
</dbReference>
<evidence type="ECO:0000256" key="5">
    <source>
        <dbReference type="ARBA" id="ARBA00023170"/>
    </source>
</evidence>
<evidence type="ECO:0000256" key="6">
    <source>
        <dbReference type="ARBA" id="ARBA00023319"/>
    </source>
</evidence>
<reference evidence="9" key="1">
    <citation type="journal article" date="2017" name="PLoS ONE">
        <title>The Agassiz's desert tortoise genome provides a resource for the conservation of a threatened species.</title>
        <authorList>
            <person name="Tollis M."/>
            <person name="DeNardo D.F."/>
            <person name="Cornelius J.A."/>
            <person name="Dolby G.A."/>
            <person name="Edwards T."/>
            <person name="Henen B.T."/>
            <person name="Karl A.E."/>
            <person name="Murphy R.W."/>
            <person name="Kusumi K."/>
        </authorList>
    </citation>
    <scope>NUCLEOTIDE SEQUENCE [LARGE SCALE GENOMIC DNA]</scope>
</reference>
<dbReference type="Pfam" id="PF07686">
    <property type="entry name" value="V-set"/>
    <property type="match status" value="1"/>
</dbReference>
<dbReference type="GO" id="GO:0016020">
    <property type="term" value="C:membrane"/>
    <property type="evidence" value="ECO:0007669"/>
    <property type="project" value="UniProtKB-SubCell"/>
</dbReference>
<proteinExistence type="predicted"/>
<keyword evidence="6" id="KW-0393">Immunoglobulin domain</keyword>
<feature type="domain" description="Ig-like" evidence="7">
    <location>
        <begin position="161"/>
        <end position="248"/>
    </location>
</feature>
<dbReference type="InterPro" id="IPR003599">
    <property type="entry name" value="Ig_sub"/>
</dbReference>
<dbReference type="InterPro" id="IPR013783">
    <property type="entry name" value="Ig-like_fold"/>
</dbReference>
<dbReference type="AlphaFoldDB" id="A0A452II12"/>
<keyword evidence="4" id="KW-0472">Membrane</keyword>
<dbReference type="InterPro" id="IPR036179">
    <property type="entry name" value="Ig-like_dom_sf"/>
</dbReference>
<dbReference type="SMART" id="SM00409">
    <property type="entry name" value="IG"/>
    <property type="match status" value="1"/>
</dbReference>
<evidence type="ECO:0000313" key="9">
    <source>
        <dbReference type="Proteomes" id="UP000291020"/>
    </source>
</evidence>
<dbReference type="Gene3D" id="2.60.40.10">
    <property type="entry name" value="Immunoglobulins"/>
    <property type="match status" value="2"/>
</dbReference>
<dbReference type="SMART" id="SM00407">
    <property type="entry name" value="IGc1"/>
    <property type="match status" value="1"/>
</dbReference>
<feature type="domain" description="Ig-like" evidence="7">
    <location>
        <begin position="17"/>
        <end position="119"/>
    </location>
</feature>
<evidence type="ECO:0000259" key="7">
    <source>
        <dbReference type="PROSITE" id="PS50835"/>
    </source>
</evidence>
<organism evidence="8 9">
    <name type="scientific">Gopherus agassizii</name>
    <name type="common">Agassiz's desert tortoise</name>
    <dbReference type="NCBI Taxonomy" id="38772"/>
    <lineage>
        <taxon>Eukaryota</taxon>
        <taxon>Metazoa</taxon>
        <taxon>Chordata</taxon>
        <taxon>Craniata</taxon>
        <taxon>Vertebrata</taxon>
        <taxon>Euteleostomi</taxon>
        <taxon>Archelosauria</taxon>
        <taxon>Testudinata</taxon>
        <taxon>Testudines</taxon>
        <taxon>Cryptodira</taxon>
        <taxon>Durocryptodira</taxon>
        <taxon>Testudinoidea</taxon>
        <taxon>Testudinidae</taxon>
        <taxon>Gopherus</taxon>
    </lineage>
</organism>
<dbReference type="SUPFAM" id="SSF48726">
    <property type="entry name" value="Immunoglobulin"/>
    <property type="match status" value="2"/>
</dbReference>
<evidence type="ECO:0000256" key="1">
    <source>
        <dbReference type="ARBA" id="ARBA00004370"/>
    </source>
</evidence>
<sequence length="282" mass="32228">MTTEIVAMLLTIALELPDGYSQITLIQTPLSVTREETKTARMRCKISGEGFNFDSAYIHWYRQSPRAAPKRILYTKSGSVFMDEDFDKEKFKASDDVPASTSNLRVEKLTQEDAAIYYCATWDITIVETHRQPVEKPTLHSDGYYIKVFGSGTKLIVTGTPAHLNSATMQVLSPSTEQDEKVSYMCLIENFHPNVIKVTWEDENKNEEKNGVHEEIWPPGDNQQSYSLSSWLTVDKNSGKNYRCKYEHEIKGDYVPMESPGIYYIIKTSSLYIFREVTVSLQ</sequence>
<dbReference type="SMART" id="SM00406">
    <property type="entry name" value="IGv"/>
    <property type="match status" value="1"/>
</dbReference>
<dbReference type="InterPro" id="IPR051117">
    <property type="entry name" value="TRG_var/const_region"/>
</dbReference>
<evidence type="ECO:0000256" key="2">
    <source>
        <dbReference type="ARBA" id="ARBA00022692"/>
    </source>
</evidence>
<keyword evidence="9" id="KW-1185">Reference proteome</keyword>